<dbReference type="Proteomes" id="UP000182264">
    <property type="component" value="Chromosome"/>
</dbReference>
<dbReference type="InterPro" id="IPR012675">
    <property type="entry name" value="Beta-grasp_dom_sf"/>
</dbReference>
<protein>
    <submittedName>
        <fullName evidence="1">Thiamine biosynthesis protein ThiS</fullName>
    </submittedName>
</protein>
<keyword evidence="2" id="KW-1185">Reference proteome</keyword>
<dbReference type="PANTHER" id="PTHR34472:SF1">
    <property type="entry name" value="SULFUR CARRIER PROTEIN THIS"/>
    <property type="match status" value="1"/>
</dbReference>
<evidence type="ECO:0000313" key="2">
    <source>
        <dbReference type="Proteomes" id="UP000182264"/>
    </source>
</evidence>
<dbReference type="NCBIfam" id="TIGR01683">
    <property type="entry name" value="thiS"/>
    <property type="match status" value="1"/>
</dbReference>
<dbReference type="STRING" id="29542.A6070_12665"/>
<evidence type="ECO:0000313" key="1">
    <source>
        <dbReference type="EMBL" id="APG26167.1"/>
    </source>
</evidence>
<dbReference type="Gene3D" id="3.10.20.30">
    <property type="match status" value="1"/>
</dbReference>
<gene>
    <name evidence="1" type="ORF">A7E75_04030</name>
</gene>
<dbReference type="KEGG" id="pace:A6070_12665"/>
<reference evidence="1 2" key="1">
    <citation type="journal article" date="2017" name="Genome Announc.">
        <title>Complete Genome Sequences of Two Acetylene-Fermenting Pelobacter acetylenicus Strains.</title>
        <authorList>
            <person name="Sutton J.M."/>
            <person name="Baesman S.M."/>
            <person name="Fierst J.L."/>
            <person name="Poret-Peterson A.T."/>
            <person name="Oremland R.S."/>
            <person name="Dunlap D.S."/>
            <person name="Akob D.M."/>
        </authorList>
    </citation>
    <scope>NUCLEOTIDE SEQUENCE [LARGE SCALE GENOMIC DNA]</scope>
    <source>
        <strain evidence="1 2">DSM 3247</strain>
    </source>
</reference>
<dbReference type="AlphaFoldDB" id="A0A1L3GJP7"/>
<name>A0A1L3GJP7_SYNAC</name>
<proteinExistence type="predicted"/>
<dbReference type="SUPFAM" id="SSF54285">
    <property type="entry name" value="MoaD/ThiS"/>
    <property type="match status" value="1"/>
</dbReference>
<sequence>MLKITINGKPHSFPEPATLSGILSHLGIDPARVAIEHNGTILLQKAFPATPVAAGDQLEIVQFVGGG</sequence>
<dbReference type="PANTHER" id="PTHR34472">
    <property type="entry name" value="SULFUR CARRIER PROTEIN THIS"/>
    <property type="match status" value="1"/>
</dbReference>
<dbReference type="InterPro" id="IPR016155">
    <property type="entry name" value="Mopterin_synth/thiamin_S_b"/>
</dbReference>
<dbReference type="EMBL" id="CP015518">
    <property type="protein sequence ID" value="APG26167.1"/>
    <property type="molecule type" value="Genomic_DNA"/>
</dbReference>
<dbReference type="InterPro" id="IPR010035">
    <property type="entry name" value="Thi_S"/>
</dbReference>
<dbReference type="OrthoDB" id="197113at2"/>
<dbReference type="Pfam" id="PF02597">
    <property type="entry name" value="ThiS"/>
    <property type="match status" value="1"/>
</dbReference>
<dbReference type="InterPro" id="IPR003749">
    <property type="entry name" value="ThiS/MoaD-like"/>
</dbReference>
<organism evidence="1 2">
    <name type="scientific">Syntrophotalea acetylenica</name>
    <name type="common">Pelobacter acetylenicus</name>
    <dbReference type="NCBI Taxonomy" id="29542"/>
    <lineage>
        <taxon>Bacteria</taxon>
        <taxon>Pseudomonadati</taxon>
        <taxon>Thermodesulfobacteriota</taxon>
        <taxon>Desulfuromonadia</taxon>
        <taxon>Desulfuromonadales</taxon>
        <taxon>Syntrophotaleaceae</taxon>
        <taxon>Syntrophotalea</taxon>
    </lineage>
</organism>
<accession>A0A1L3GJP7</accession>
<dbReference type="CDD" id="cd00565">
    <property type="entry name" value="Ubl_ThiS"/>
    <property type="match status" value="1"/>
</dbReference>